<evidence type="ECO:0000313" key="7">
    <source>
        <dbReference type="EMBL" id="MFD1050217.1"/>
    </source>
</evidence>
<dbReference type="PANTHER" id="PTHR42973">
    <property type="entry name" value="BINDING OXIDOREDUCTASE, PUTATIVE (AFU_ORTHOLOGUE AFUA_1G17690)-RELATED"/>
    <property type="match status" value="1"/>
</dbReference>
<name>A0ABW3MJ73_9PSEU</name>
<dbReference type="Proteomes" id="UP001597045">
    <property type="component" value="Unassembled WGS sequence"/>
</dbReference>
<evidence type="ECO:0000256" key="3">
    <source>
        <dbReference type="ARBA" id="ARBA00022630"/>
    </source>
</evidence>
<dbReference type="InterPro" id="IPR036318">
    <property type="entry name" value="FAD-bd_PCMH-like_sf"/>
</dbReference>
<proteinExistence type="inferred from homology"/>
<sequence length="274" mass="28824">IGWARDVNVPIVARGGGHSFGGYSVNTGLVIDLSRMNTVTADGDSGIVTAGGGARMTDVYAAIQPHEMAFALGNGRDVGIGGLVLGGGSAPTSGVFGLTADSLVRTEIVTADGDLLTCDERQNPDLFWACRGGGGGNFGINVSFEFQARDVPDCSTYLLLWERADAPKVFSVLQETLRAAPRGFATRIGVNTTGEQTVVSGIGMHMGPASQLRELLDPVLAVARPFREVIDDTTFWGAKEFILHETSAAAFAAKTNFVSEPLPDEAVHTMLTHI</sequence>
<dbReference type="InterPro" id="IPR016166">
    <property type="entry name" value="FAD-bd_PCMH"/>
</dbReference>
<dbReference type="PANTHER" id="PTHR42973:SF39">
    <property type="entry name" value="FAD-BINDING PCMH-TYPE DOMAIN-CONTAINING PROTEIN"/>
    <property type="match status" value="1"/>
</dbReference>
<keyword evidence="4" id="KW-0274">FAD</keyword>
<evidence type="ECO:0000313" key="8">
    <source>
        <dbReference type="Proteomes" id="UP001597045"/>
    </source>
</evidence>
<comment type="similarity">
    <text evidence="2">Belongs to the oxygen-dependent FAD-linked oxidoreductase family.</text>
</comment>
<evidence type="ECO:0000256" key="5">
    <source>
        <dbReference type="ARBA" id="ARBA00023002"/>
    </source>
</evidence>
<protein>
    <submittedName>
        <fullName evidence="7">FAD-binding oxidoreductase</fullName>
    </submittedName>
</protein>
<keyword evidence="8" id="KW-1185">Reference proteome</keyword>
<feature type="non-terminal residue" evidence="7">
    <location>
        <position position="1"/>
    </location>
</feature>
<accession>A0ABW3MJ73</accession>
<feature type="domain" description="FAD-binding PCMH-type" evidence="6">
    <location>
        <begin position="1"/>
        <end position="151"/>
    </location>
</feature>
<dbReference type="Gene3D" id="3.30.465.10">
    <property type="match status" value="1"/>
</dbReference>
<evidence type="ECO:0000259" key="6">
    <source>
        <dbReference type="PROSITE" id="PS51387"/>
    </source>
</evidence>
<dbReference type="EMBL" id="JBHTIS010002688">
    <property type="protein sequence ID" value="MFD1050217.1"/>
    <property type="molecule type" value="Genomic_DNA"/>
</dbReference>
<dbReference type="InterPro" id="IPR050416">
    <property type="entry name" value="FAD-linked_Oxidoreductase"/>
</dbReference>
<dbReference type="SUPFAM" id="SSF56176">
    <property type="entry name" value="FAD-binding/transporter-associated domain-like"/>
    <property type="match status" value="1"/>
</dbReference>
<dbReference type="InterPro" id="IPR016169">
    <property type="entry name" value="FAD-bd_PCMH_sub2"/>
</dbReference>
<comment type="caution">
    <text evidence="7">The sequence shown here is derived from an EMBL/GenBank/DDBJ whole genome shotgun (WGS) entry which is preliminary data.</text>
</comment>
<reference evidence="8" key="1">
    <citation type="journal article" date="2019" name="Int. J. Syst. Evol. Microbiol.">
        <title>The Global Catalogue of Microorganisms (GCM) 10K type strain sequencing project: providing services to taxonomists for standard genome sequencing and annotation.</title>
        <authorList>
            <consortium name="The Broad Institute Genomics Platform"/>
            <consortium name="The Broad Institute Genome Sequencing Center for Infectious Disease"/>
            <person name="Wu L."/>
            <person name="Ma J."/>
        </authorList>
    </citation>
    <scope>NUCLEOTIDE SEQUENCE [LARGE SCALE GENOMIC DNA]</scope>
    <source>
        <strain evidence="8">JCM 31486</strain>
    </source>
</reference>
<organism evidence="7 8">
    <name type="scientific">Kibdelosporangium lantanae</name>
    <dbReference type="NCBI Taxonomy" id="1497396"/>
    <lineage>
        <taxon>Bacteria</taxon>
        <taxon>Bacillati</taxon>
        <taxon>Actinomycetota</taxon>
        <taxon>Actinomycetes</taxon>
        <taxon>Pseudonocardiales</taxon>
        <taxon>Pseudonocardiaceae</taxon>
        <taxon>Kibdelosporangium</taxon>
    </lineage>
</organism>
<dbReference type="PROSITE" id="PS51387">
    <property type="entry name" value="FAD_PCMH"/>
    <property type="match status" value="1"/>
</dbReference>
<keyword evidence="3" id="KW-0285">Flavoprotein</keyword>
<dbReference type="Gene3D" id="3.40.462.20">
    <property type="match status" value="1"/>
</dbReference>
<gene>
    <name evidence="7" type="ORF">ACFQ1S_34195</name>
</gene>
<keyword evidence="5" id="KW-0560">Oxidoreductase</keyword>
<dbReference type="Gene3D" id="3.30.43.10">
    <property type="entry name" value="Uridine Diphospho-n-acetylenolpyruvylglucosamine Reductase, domain 2"/>
    <property type="match status" value="1"/>
</dbReference>
<evidence type="ECO:0000256" key="2">
    <source>
        <dbReference type="ARBA" id="ARBA00005466"/>
    </source>
</evidence>
<dbReference type="Pfam" id="PF01565">
    <property type="entry name" value="FAD_binding_4"/>
    <property type="match status" value="1"/>
</dbReference>
<evidence type="ECO:0000256" key="4">
    <source>
        <dbReference type="ARBA" id="ARBA00022827"/>
    </source>
</evidence>
<dbReference type="InterPro" id="IPR006094">
    <property type="entry name" value="Oxid_FAD_bind_N"/>
</dbReference>
<feature type="non-terminal residue" evidence="7">
    <location>
        <position position="274"/>
    </location>
</feature>
<comment type="cofactor">
    <cofactor evidence="1">
        <name>FAD</name>
        <dbReference type="ChEBI" id="CHEBI:57692"/>
    </cofactor>
</comment>
<evidence type="ECO:0000256" key="1">
    <source>
        <dbReference type="ARBA" id="ARBA00001974"/>
    </source>
</evidence>
<dbReference type="InterPro" id="IPR016167">
    <property type="entry name" value="FAD-bd_PCMH_sub1"/>
</dbReference>